<dbReference type="InterPro" id="IPR011009">
    <property type="entry name" value="Kinase-like_dom_sf"/>
</dbReference>
<dbReference type="PROSITE" id="PS50088">
    <property type="entry name" value="ANK_REPEAT"/>
    <property type="match status" value="1"/>
</dbReference>
<dbReference type="InterPro" id="IPR036770">
    <property type="entry name" value="Ankyrin_rpt-contain_sf"/>
</dbReference>
<name>A0A428RW35_9HYPO</name>
<dbReference type="InterPro" id="IPR002110">
    <property type="entry name" value="Ankyrin_rpt"/>
</dbReference>
<protein>
    <recommendedName>
        <fullName evidence="2">Protein kinase domain-containing protein</fullName>
    </recommendedName>
</protein>
<keyword evidence="4" id="KW-1185">Reference proteome</keyword>
<accession>A0A428RW35</accession>
<sequence length="861" mass="95593">MLRTRGLREYLFGEESGIPIGEGATYQVAMIESVQFVRDGHRAVARKTAKFMIPKRLQATGMYQQELHTLRVVSFEIELLSHPAIQQHPHIASLAGFSWNESAGGYAPCLIMEMATYGNARSFTSSRVLSETERSTLCGHVASGLDFLHASSIVHGDVKQENVLVFSDDQSTTGFTAKITDFERSPQSGENVRYTGTVRYNAPEIQNGCLEVEPGQLWRCDVFAFGLLVLEVFSGSRTYDDIDARFPLRSSIEKGTACDSEQALPLALKLAENFRIISLAGMQTCQAILKLTLPHSPANRLPHGWREVHELLETDIVPFEASAVLLTTMDPSSYSGSTSRGSGVAPRSSALLHWLVVLPEEEVPRIVQGFLSMLDDDDKRSKVCNSKLDFNLDDLGLTLKGSPLEWAISCRNLTMVKALTAPGLHIPATSMKLISLAVGLGGVEILRHLLETDSVLQGLSPLDRYEIFAHLGNRGSDLTRWIMHGSSHQVSVSQVIDTLENFGIHLPPKRGSEIDGKETGLGPVRRAAVGNHVGVLKELLRRGLDVHENDPTTKPTVLEDALRHGRLHGPEHRFMESLQLLLSHGANTGAQPMLHAACSEDIPIRIFKFLLQEDIASINVEYQGTTPLLELLRPPVQSDLYAKVQDLIEAGSNINVEVADGKLDQEEWKCCWTPLACSLYYLNWDIAEYLLDKGASLEYGSSSGYLSTVLHLLIFKALRFCPGFQQKEYFQLVDIIESLLSYQEARETGLINKVNYQGIDALRLSVMFGLVHIVMILMDERHGLGRDSIQGVVSLMPSLLMPVMAPKFVAFDEAERDMIKSRNLPCYMISEYAEHLQEIYKFLSEHVDMGRAIGKTRVGPW</sequence>
<dbReference type="SUPFAM" id="SSF56112">
    <property type="entry name" value="Protein kinase-like (PK-like)"/>
    <property type="match status" value="1"/>
</dbReference>
<dbReference type="EMBL" id="NKCL01000115">
    <property type="protein sequence ID" value="RSL81738.1"/>
    <property type="molecule type" value="Genomic_DNA"/>
</dbReference>
<dbReference type="SMART" id="SM00248">
    <property type="entry name" value="ANK"/>
    <property type="match status" value="5"/>
</dbReference>
<dbReference type="PANTHER" id="PTHR24359">
    <property type="entry name" value="SERINE/THREONINE-PROTEIN KINASE SBK1"/>
    <property type="match status" value="1"/>
</dbReference>
<evidence type="ECO:0000313" key="3">
    <source>
        <dbReference type="EMBL" id="RSL81738.1"/>
    </source>
</evidence>
<feature type="repeat" description="ANK" evidence="1">
    <location>
        <begin position="519"/>
        <end position="551"/>
    </location>
</feature>
<feature type="domain" description="Protein kinase" evidence="2">
    <location>
        <begin position="14"/>
        <end position="312"/>
    </location>
</feature>
<dbReference type="InterPro" id="IPR008271">
    <property type="entry name" value="Ser/Thr_kinase_AS"/>
</dbReference>
<dbReference type="InterPro" id="IPR000719">
    <property type="entry name" value="Prot_kinase_dom"/>
</dbReference>
<dbReference type="AlphaFoldDB" id="A0A428RW35"/>
<dbReference type="PROSITE" id="PS00108">
    <property type="entry name" value="PROTEIN_KINASE_ST"/>
    <property type="match status" value="1"/>
</dbReference>
<dbReference type="Proteomes" id="UP000287972">
    <property type="component" value="Unassembled WGS sequence"/>
</dbReference>
<evidence type="ECO:0000256" key="1">
    <source>
        <dbReference type="PROSITE-ProRule" id="PRU00023"/>
    </source>
</evidence>
<evidence type="ECO:0000313" key="4">
    <source>
        <dbReference type="Proteomes" id="UP000287972"/>
    </source>
</evidence>
<organism evidence="3 4">
    <name type="scientific">Fusarium floridanum</name>
    <dbReference type="NCBI Taxonomy" id="1325733"/>
    <lineage>
        <taxon>Eukaryota</taxon>
        <taxon>Fungi</taxon>
        <taxon>Dikarya</taxon>
        <taxon>Ascomycota</taxon>
        <taxon>Pezizomycotina</taxon>
        <taxon>Sordariomycetes</taxon>
        <taxon>Hypocreomycetidae</taxon>
        <taxon>Hypocreales</taxon>
        <taxon>Nectriaceae</taxon>
        <taxon>Fusarium</taxon>
        <taxon>Fusarium solani species complex</taxon>
    </lineage>
</organism>
<dbReference type="Gene3D" id="1.25.40.20">
    <property type="entry name" value="Ankyrin repeat-containing domain"/>
    <property type="match status" value="2"/>
</dbReference>
<gene>
    <name evidence="3" type="ORF">CEP51_005620</name>
</gene>
<evidence type="ECO:0000259" key="2">
    <source>
        <dbReference type="PROSITE" id="PS50011"/>
    </source>
</evidence>
<dbReference type="SUPFAM" id="SSF48403">
    <property type="entry name" value="Ankyrin repeat"/>
    <property type="match status" value="1"/>
</dbReference>
<comment type="caution">
    <text evidence="3">The sequence shown here is derived from an EMBL/GenBank/DDBJ whole genome shotgun (WGS) entry which is preliminary data.</text>
</comment>
<keyword evidence="1" id="KW-0040">ANK repeat</keyword>
<dbReference type="Pfam" id="PF00069">
    <property type="entry name" value="Pkinase"/>
    <property type="match status" value="1"/>
</dbReference>
<dbReference type="PROSITE" id="PS50011">
    <property type="entry name" value="PROTEIN_KINASE_DOM"/>
    <property type="match status" value="1"/>
</dbReference>
<dbReference type="GO" id="GO:0004674">
    <property type="term" value="F:protein serine/threonine kinase activity"/>
    <property type="evidence" value="ECO:0007669"/>
    <property type="project" value="TreeGrafter"/>
</dbReference>
<proteinExistence type="predicted"/>
<dbReference type="SMART" id="SM00220">
    <property type="entry name" value="S_TKc"/>
    <property type="match status" value="1"/>
</dbReference>
<dbReference type="Gene3D" id="1.10.510.10">
    <property type="entry name" value="Transferase(Phosphotransferase) domain 1"/>
    <property type="match status" value="1"/>
</dbReference>
<reference evidence="3 4" key="1">
    <citation type="submission" date="2017-06" db="EMBL/GenBank/DDBJ databases">
        <title>Comparative genomic analysis of Ambrosia Fusariam Clade fungi.</title>
        <authorList>
            <person name="Stajich J.E."/>
            <person name="Carrillo J."/>
            <person name="Kijimoto T."/>
            <person name="Eskalen A."/>
            <person name="O'Donnell K."/>
            <person name="Kasson M."/>
        </authorList>
    </citation>
    <scope>NUCLEOTIDE SEQUENCE [LARGE SCALE GENOMIC DNA]</scope>
    <source>
        <strain evidence="3 4">NRRL62606</strain>
    </source>
</reference>
<dbReference type="PANTHER" id="PTHR24359:SF1">
    <property type="entry name" value="INHIBITOR OF NUCLEAR FACTOR KAPPA-B KINASE EPSILON SUBUNIT HOMOLOG 1-RELATED"/>
    <property type="match status" value="1"/>
</dbReference>
<dbReference type="GO" id="GO:0005524">
    <property type="term" value="F:ATP binding"/>
    <property type="evidence" value="ECO:0007669"/>
    <property type="project" value="InterPro"/>
</dbReference>